<dbReference type="InterPro" id="IPR001900">
    <property type="entry name" value="RNase_II/R"/>
</dbReference>
<evidence type="ECO:0000313" key="3">
    <source>
        <dbReference type="EMBL" id="KAK3394805.1"/>
    </source>
</evidence>
<protein>
    <recommendedName>
        <fullName evidence="2">RNB domain-containing protein</fullName>
    </recommendedName>
</protein>
<dbReference type="InterPro" id="IPR050180">
    <property type="entry name" value="RNR_Ribonuclease"/>
</dbReference>
<dbReference type="GO" id="GO:0000932">
    <property type="term" value="C:P-body"/>
    <property type="evidence" value="ECO:0007669"/>
    <property type="project" value="TreeGrafter"/>
</dbReference>
<evidence type="ECO:0000259" key="2">
    <source>
        <dbReference type="SMART" id="SM00955"/>
    </source>
</evidence>
<dbReference type="SMART" id="SM00955">
    <property type="entry name" value="RNB"/>
    <property type="match status" value="1"/>
</dbReference>
<dbReference type="PROSITE" id="PS01175">
    <property type="entry name" value="RIBONUCLEASE_II"/>
    <property type="match status" value="1"/>
</dbReference>
<evidence type="ECO:0000256" key="1">
    <source>
        <dbReference type="RuleBase" id="RU003901"/>
    </source>
</evidence>
<dbReference type="InterPro" id="IPR057912">
    <property type="entry name" value="OB_CYT4_C"/>
</dbReference>
<comment type="similarity">
    <text evidence="1">Belongs to the RNR ribonuclease family.</text>
</comment>
<dbReference type="GO" id="GO:0003723">
    <property type="term" value="F:RNA binding"/>
    <property type="evidence" value="ECO:0007669"/>
    <property type="project" value="InterPro"/>
</dbReference>
<dbReference type="Pfam" id="PF23216">
    <property type="entry name" value="WHD_CYT4"/>
    <property type="match status" value="1"/>
</dbReference>
<reference evidence="3" key="2">
    <citation type="submission" date="2023-06" db="EMBL/GenBank/DDBJ databases">
        <authorList>
            <consortium name="Lawrence Berkeley National Laboratory"/>
            <person name="Haridas S."/>
            <person name="Hensen N."/>
            <person name="Bonometti L."/>
            <person name="Westerberg I."/>
            <person name="Brannstrom I.O."/>
            <person name="Guillou S."/>
            <person name="Cros-Aarteil S."/>
            <person name="Calhoun S."/>
            <person name="Kuo A."/>
            <person name="Mondo S."/>
            <person name="Pangilinan J."/>
            <person name="Riley R."/>
            <person name="LaButti K."/>
            <person name="Andreopoulos B."/>
            <person name="Lipzen A."/>
            <person name="Chen C."/>
            <person name="Yanf M."/>
            <person name="Daum C."/>
            <person name="Ng V."/>
            <person name="Clum A."/>
            <person name="Steindorff A."/>
            <person name="Ohm R."/>
            <person name="Martin F."/>
            <person name="Silar P."/>
            <person name="Natvig D."/>
            <person name="Lalanne C."/>
            <person name="Gautier V."/>
            <person name="Ament-velasquez S.L."/>
            <person name="Kruys A."/>
            <person name="Hutchinson M.I."/>
            <person name="Powell A.J."/>
            <person name="Barry K."/>
            <person name="Miller A.N."/>
            <person name="Grigoriev I.V."/>
            <person name="Debuchy R."/>
            <person name="Gladieux P."/>
            <person name="Thoren M.H."/>
            <person name="Johannesson H."/>
        </authorList>
    </citation>
    <scope>NUCLEOTIDE SEQUENCE</scope>
    <source>
        <strain evidence="3">CBS 232.78</strain>
    </source>
</reference>
<dbReference type="SUPFAM" id="SSF50249">
    <property type="entry name" value="Nucleic acid-binding proteins"/>
    <property type="match status" value="1"/>
</dbReference>
<feature type="domain" description="RNB" evidence="2">
    <location>
        <begin position="513"/>
        <end position="864"/>
    </location>
</feature>
<dbReference type="Pfam" id="PF23214">
    <property type="entry name" value="SH3_CYT4"/>
    <property type="match status" value="1"/>
</dbReference>
<dbReference type="InterPro" id="IPR022966">
    <property type="entry name" value="RNase_II/R_CS"/>
</dbReference>
<reference evidence="3" key="1">
    <citation type="journal article" date="2023" name="Mol. Phylogenet. Evol.">
        <title>Genome-scale phylogeny and comparative genomics of the fungal order Sordariales.</title>
        <authorList>
            <person name="Hensen N."/>
            <person name="Bonometti L."/>
            <person name="Westerberg I."/>
            <person name="Brannstrom I.O."/>
            <person name="Guillou S."/>
            <person name="Cros-Aarteil S."/>
            <person name="Calhoun S."/>
            <person name="Haridas S."/>
            <person name="Kuo A."/>
            <person name="Mondo S."/>
            <person name="Pangilinan J."/>
            <person name="Riley R."/>
            <person name="LaButti K."/>
            <person name="Andreopoulos B."/>
            <person name="Lipzen A."/>
            <person name="Chen C."/>
            <person name="Yan M."/>
            <person name="Daum C."/>
            <person name="Ng V."/>
            <person name="Clum A."/>
            <person name="Steindorff A."/>
            <person name="Ohm R.A."/>
            <person name="Martin F."/>
            <person name="Silar P."/>
            <person name="Natvig D.O."/>
            <person name="Lalanne C."/>
            <person name="Gautier V."/>
            <person name="Ament-Velasquez S.L."/>
            <person name="Kruys A."/>
            <person name="Hutchinson M.I."/>
            <person name="Powell A.J."/>
            <person name="Barry K."/>
            <person name="Miller A.N."/>
            <person name="Grigoriev I.V."/>
            <person name="Debuchy R."/>
            <person name="Gladieux P."/>
            <person name="Hiltunen Thoren M."/>
            <person name="Johannesson H."/>
        </authorList>
    </citation>
    <scope>NUCLEOTIDE SEQUENCE</scope>
    <source>
        <strain evidence="3">CBS 232.78</strain>
    </source>
</reference>
<name>A0AAE0P7L7_9PEZI</name>
<accession>A0AAE0P7L7</accession>
<dbReference type="AlphaFoldDB" id="A0AAE0P7L7"/>
<comment type="caution">
    <text evidence="3">The sequence shown here is derived from an EMBL/GenBank/DDBJ whole genome shotgun (WGS) entry which is preliminary data.</text>
</comment>
<dbReference type="GO" id="GO:0000175">
    <property type="term" value="F:3'-5'-RNA exonuclease activity"/>
    <property type="evidence" value="ECO:0007669"/>
    <property type="project" value="TreeGrafter"/>
</dbReference>
<dbReference type="Pfam" id="PF25522">
    <property type="entry name" value="OB_cyt-4"/>
    <property type="match status" value="1"/>
</dbReference>
<dbReference type="Proteomes" id="UP001285441">
    <property type="component" value="Unassembled WGS sequence"/>
</dbReference>
<sequence>MLRSRSQQAYVCWRCLGPSSRKALLPMPMPVPAVLPRRVRSAPTPNMSLAACNWYSASRESSTRQALRLWNAENPPPYKIALEEYASKNAAHILNAGVQSADDLLLELEQSRDASRGPQIYGRDFVDLSSEFNTLQAGDLFEIRSTIWGKSFMAICLGTFNGFDHYYTDGGRWFASKNVDTRFVVRGFISDPVMLKPLIHALPSTSGDPEIMNLLNRTKAGPLRSIGAPLIRKIAAFQLAARQYRQTYGAELATAISKLPADDALLTLSEIAHRLIPSYTKRGKANYPDEILYAVHTALQSDDLRFSPVGQGGRNHVSYLFNVRSPSSRVIYDNVEIMVRNFYEFKPKISPIPQQDNEVVRSNAALFQKFVSEAQEAIDANRSIRTWSPHGMIGINEQKSAVPPSTEFSEPSFRIIKFIEMWAASDAFPRGSPGHALGAAVLRAIDRYEDAPFLDTTTGWTFLQEIGWVTPWDVQSRHSLRLPGIELDRRGGLVVPKDPKPVELAPDLLAPLRQDFAESTIYCIDAESATDIDDGVSIESAGDGEHWIHVHVADPASRIRPSTELADRAARLSQTTYLPGHHERMFSDDVIRDTFSLAPNRPSLVFSTRVSESGDVTGYKITPAVIRNVVYITPENVSAICGEADKLTQVPLDSFEVGTPPMQRTPLNRKMAKAEELSEQQLAELQTLSRLSKVLQQTRLKNGAMPVYMPRPRVEVSLEHVEVETAANGFLSCRGDPYIRISYQDSMGSDMVSSLMQTAGQVAARWCFDRDIPIPYRIQPLAKQNHDALRELTQTVLYPQLLEGKHPPMDQVRTLNMLCGGHDISTSPSIHFTMGMDMYTKATSPLRRYCDLLVHWQIEAALLEEHRRESSLASEKEEVEMATATPPYSLFTKSELENSFPQLRVRERHSKMLDNVNGNTEYILQALVRAWRFGENSEKLPSTFRFTVSEVARKAASGRLNWFGQFAQLSQSHLDCLGTIGDVNVGDVFEVELVDVIVPSRTIFVRALKKIDPRDEVGGGDLN</sequence>
<dbReference type="GO" id="GO:0006402">
    <property type="term" value="P:mRNA catabolic process"/>
    <property type="evidence" value="ECO:0007669"/>
    <property type="project" value="TreeGrafter"/>
</dbReference>
<dbReference type="EMBL" id="JAULSW010000001">
    <property type="protein sequence ID" value="KAK3394805.1"/>
    <property type="molecule type" value="Genomic_DNA"/>
</dbReference>
<gene>
    <name evidence="3" type="ORF">B0H63DRAFT_491957</name>
</gene>
<dbReference type="InterPro" id="IPR056624">
    <property type="entry name" value="WH_CYT4"/>
</dbReference>
<dbReference type="Pfam" id="PF00773">
    <property type="entry name" value="RNB"/>
    <property type="match status" value="1"/>
</dbReference>
<proteinExistence type="inferred from homology"/>
<keyword evidence="4" id="KW-1185">Reference proteome</keyword>
<dbReference type="InterPro" id="IPR056625">
    <property type="entry name" value="SH3_CYT4"/>
</dbReference>
<organism evidence="3 4">
    <name type="scientific">Podospora didyma</name>
    <dbReference type="NCBI Taxonomy" id="330526"/>
    <lineage>
        <taxon>Eukaryota</taxon>
        <taxon>Fungi</taxon>
        <taxon>Dikarya</taxon>
        <taxon>Ascomycota</taxon>
        <taxon>Pezizomycotina</taxon>
        <taxon>Sordariomycetes</taxon>
        <taxon>Sordariomycetidae</taxon>
        <taxon>Sordariales</taxon>
        <taxon>Podosporaceae</taxon>
        <taxon>Podospora</taxon>
    </lineage>
</organism>
<evidence type="ECO:0000313" key="4">
    <source>
        <dbReference type="Proteomes" id="UP001285441"/>
    </source>
</evidence>
<dbReference type="PANTHER" id="PTHR23355:SF65">
    <property type="entry name" value="EXORIBONUCLEASE CYT-4, PUTATIVE (AFU_ORTHOLOGUE AFUA_7G01550)-RELATED"/>
    <property type="match status" value="1"/>
</dbReference>
<dbReference type="PANTHER" id="PTHR23355">
    <property type="entry name" value="RIBONUCLEASE"/>
    <property type="match status" value="1"/>
</dbReference>
<dbReference type="InterPro" id="IPR012340">
    <property type="entry name" value="NA-bd_OB-fold"/>
</dbReference>